<comment type="caution">
    <text evidence="10">Lacks conserved residue(s) required for the propagation of feature annotation.</text>
</comment>
<dbReference type="InterPro" id="IPR027417">
    <property type="entry name" value="P-loop_NTPase"/>
</dbReference>
<sequence>MSSSPIIVISGCTASGKSDVALKLAKRINGVILNADSRQIYKEVSIGTAKPNLILNESNQWEKEGIIHYLYSQTSINKKYNLFKYQTDTFKILNQLPPQITPILTGGTGLYIDSVIFNYKLKTLSQPQTEVADNLSDFTAKELQRLVPSEILNKLNESDRQNKNRLIRVIQKGLPSIKKGTPLEHIYFFLDIEKTALEKRIEQRVNQMFKDGLLEENIKIRNAFPKSTFFKTTIGYKEFEDYFQKNISLDEVKEDIIIHTKQYAKRQRTWFRRNKGVIYVKNLEEIEKWIRELYPNRY</sequence>
<dbReference type="InterPro" id="IPR039657">
    <property type="entry name" value="Dimethylallyltransferase"/>
</dbReference>
<evidence type="ECO:0000256" key="4">
    <source>
        <dbReference type="ARBA" id="ARBA00022679"/>
    </source>
</evidence>
<evidence type="ECO:0000313" key="14">
    <source>
        <dbReference type="EMBL" id="NLD25303.1"/>
    </source>
</evidence>
<dbReference type="AlphaFoldDB" id="A0A847D1E7"/>
<dbReference type="GO" id="GO:0006400">
    <property type="term" value="P:tRNA modification"/>
    <property type="evidence" value="ECO:0007669"/>
    <property type="project" value="TreeGrafter"/>
</dbReference>
<dbReference type="Gene3D" id="3.40.50.300">
    <property type="entry name" value="P-loop containing nucleotide triphosphate hydrolases"/>
    <property type="match status" value="1"/>
</dbReference>
<evidence type="ECO:0000256" key="10">
    <source>
        <dbReference type="HAMAP-Rule" id="MF_00185"/>
    </source>
</evidence>
<evidence type="ECO:0000313" key="15">
    <source>
        <dbReference type="Proteomes" id="UP000545876"/>
    </source>
</evidence>
<comment type="caution">
    <text evidence="14">The sequence shown here is derived from an EMBL/GenBank/DDBJ whole genome shotgun (WGS) entry which is preliminary data.</text>
</comment>
<dbReference type="SUPFAM" id="SSF52540">
    <property type="entry name" value="P-loop containing nucleoside triphosphate hydrolases"/>
    <property type="match status" value="2"/>
</dbReference>
<organism evidence="14 15">
    <name type="scientific">Candidatus Dojkabacteria bacterium</name>
    <dbReference type="NCBI Taxonomy" id="2099670"/>
    <lineage>
        <taxon>Bacteria</taxon>
        <taxon>Candidatus Dojkabacteria</taxon>
    </lineage>
</organism>
<dbReference type="PANTHER" id="PTHR11088:SF60">
    <property type="entry name" value="TRNA DIMETHYLALLYLTRANSFERASE"/>
    <property type="match status" value="1"/>
</dbReference>
<dbReference type="GO" id="GO:0005524">
    <property type="term" value="F:ATP binding"/>
    <property type="evidence" value="ECO:0007669"/>
    <property type="project" value="UniProtKB-UniRule"/>
</dbReference>
<dbReference type="PANTHER" id="PTHR11088">
    <property type="entry name" value="TRNA DIMETHYLALLYLTRANSFERASE"/>
    <property type="match status" value="1"/>
</dbReference>
<reference evidence="14 15" key="1">
    <citation type="journal article" date="2020" name="Biotechnol. Biofuels">
        <title>New insights from the biogas microbiome by comprehensive genome-resolved metagenomics of nearly 1600 species originating from multiple anaerobic digesters.</title>
        <authorList>
            <person name="Campanaro S."/>
            <person name="Treu L."/>
            <person name="Rodriguez-R L.M."/>
            <person name="Kovalovszki A."/>
            <person name="Ziels R.M."/>
            <person name="Maus I."/>
            <person name="Zhu X."/>
            <person name="Kougias P.G."/>
            <person name="Basile A."/>
            <person name="Luo G."/>
            <person name="Schluter A."/>
            <person name="Konstantinidis K.T."/>
            <person name="Angelidaki I."/>
        </authorList>
    </citation>
    <scope>NUCLEOTIDE SEQUENCE [LARGE SCALE GENOMIC DNA]</scope>
    <source>
        <strain evidence="14">AS06rmzACSIP_65</strain>
    </source>
</reference>
<comment type="subunit">
    <text evidence="10">Monomer.</text>
</comment>
<keyword evidence="8 10" id="KW-0460">Magnesium</keyword>
<evidence type="ECO:0000256" key="6">
    <source>
        <dbReference type="ARBA" id="ARBA00022741"/>
    </source>
</evidence>
<comment type="function">
    <text evidence="2 10 12">Catalyzes the transfer of a dimethylallyl group onto the adenine at position 37 in tRNAs that read codons beginning with uridine, leading to the formation of N6-(dimethylallyl)adenosine (i(6)A).</text>
</comment>
<evidence type="ECO:0000256" key="9">
    <source>
        <dbReference type="ARBA" id="ARBA00049563"/>
    </source>
</evidence>
<dbReference type="InterPro" id="IPR018022">
    <property type="entry name" value="IPT"/>
</dbReference>
<evidence type="ECO:0000256" key="2">
    <source>
        <dbReference type="ARBA" id="ARBA00003213"/>
    </source>
</evidence>
<protein>
    <recommendedName>
        <fullName evidence="10">tRNA dimethylallyltransferase</fullName>
        <ecNumber evidence="10">2.5.1.75</ecNumber>
    </recommendedName>
    <alternativeName>
        <fullName evidence="10">Dimethylallyl diphosphate:tRNA dimethylallyltransferase</fullName>
        <shortName evidence="10">DMAPP:tRNA dimethylallyltransferase</shortName>
        <shortName evidence="10">DMATase</shortName>
    </alternativeName>
    <alternativeName>
        <fullName evidence="10">Isopentenyl-diphosphate:tRNA isopentenyltransferase</fullName>
        <shortName evidence="10">IPP transferase</shortName>
        <shortName evidence="10">IPPT</shortName>
        <shortName evidence="10">IPTase</shortName>
    </alternativeName>
</protein>
<feature type="site" description="Interaction with substrate tRNA" evidence="10">
    <location>
        <position position="108"/>
    </location>
</feature>
<evidence type="ECO:0000256" key="11">
    <source>
        <dbReference type="RuleBase" id="RU003783"/>
    </source>
</evidence>
<proteinExistence type="inferred from homology"/>
<evidence type="ECO:0000256" key="1">
    <source>
        <dbReference type="ARBA" id="ARBA00001946"/>
    </source>
</evidence>
<feature type="binding site" evidence="10">
    <location>
        <begin position="13"/>
        <end position="18"/>
    </location>
    <ligand>
        <name>substrate</name>
    </ligand>
</feature>
<comment type="cofactor">
    <cofactor evidence="1 10">
        <name>Mg(2+)</name>
        <dbReference type="ChEBI" id="CHEBI:18420"/>
    </cofactor>
</comment>
<gene>
    <name evidence="10 14" type="primary">miaA</name>
    <name evidence="14" type="ORF">GX656_01525</name>
</gene>
<evidence type="ECO:0000256" key="8">
    <source>
        <dbReference type="ARBA" id="ARBA00022842"/>
    </source>
</evidence>
<keyword evidence="7 10" id="KW-0067">ATP-binding</keyword>
<name>A0A847D1E7_9BACT</name>
<dbReference type="GO" id="GO:0052381">
    <property type="term" value="F:tRNA dimethylallyltransferase activity"/>
    <property type="evidence" value="ECO:0007669"/>
    <property type="project" value="UniProtKB-UniRule"/>
</dbReference>
<feature type="binding site" evidence="10">
    <location>
        <begin position="11"/>
        <end position="18"/>
    </location>
    <ligand>
        <name>ATP</name>
        <dbReference type="ChEBI" id="CHEBI:30616"/>
    </ligand>
</feature>
<comment type="similarity">
    <text evidence="3 10 13">Belongs to the IPP transferase family.</text>
</comment>
<evidence type="ECO:0000256" key="12">
    <source>
        <dbReference type="RuleBase" id="RU003784"/>
    </source>
</evidence>
<keyword evidence="5 10" id="KW-0819">tRNA processing</keyword>
<dbReference type="Pfam" id="PF01715">
    <property type="entry name" value="IPPT"/>
    <property type="match status" value="1"/>
</dbReference>
<keyword evidence="4 10" id="KW-0808">Transferase</keyword>
<evidence type="ECO:0000256" key="3">
    <source>
        <dbReference type="ARBA" id="ARBA00005842"/>
    </source>
</evidence>
<dbReference type="EC" id="2.5.1.75" evidence="10"/>
<dbReference type="Proteomes" id="UP000545876">
    <property type="component" value="Unassembled WGS sequence"/>
</dbReference>
<keyword evidence="6 10" id="KW-0547">Nucleotide-binding</keyword>
<accession>A0A847D1E7</accession>
<dbReference type="HAMAP" id="MF_00185">
    <property type="entry name" value="IPP_trans"/>
    <property type="match status" value="1"/>
</dbReference>
<feature type="region of interest" description="Interaction with substrate tRNA" evidence="10">
    <location>
        <begin position="36"/>
        <end position="39"/>
    </location>
</feature>
<dbReference type="EMBL" id="JAAZBX010000004">
    <property type="protein sequence ID" value="NLD25303.1"/>
    <property type="molecule type" value="Genomic_DNA"/>
</dbReference>
<evidence type="ECO:0000256" key="7">
    <source>
        <dbReference type="ARBA" id="ARBA00022840"/>
    </source>
</evidence>
<evidence type="ECO:0000256" key="5">
    <source>
        <dbReference type="ARBA" id="ARBA00022694"/>
    </source>
</evidence>
<comment type="catalytic activity">
    <reaction evidence="9 10 11">
        <text>adenosine(37) in tRNA + dimethylallyl diphosphate = N(6)-dimethylallyladenosine(37) in tRNA + diphosphate</text>
        <dbReference type="Rhea" id="RHEA:26482"/>
        <dbReference type="Rhea" id="RHEA-COMP:10162"/>
        <dbReference type="Rhea" id="RHEA-COMP:10375"/>
        <dbReference type="ChEBI" id="CHEBI:33019"/>
        <dbReference type="ChEBI" id="CHEBI:57623"/>
        <dbReference type="ChEBI" id="CHEBI:74411"/>
        <dbReference type="ChEBI" id="CHEBI:74415"/>
        <dbReference type="EC" id="2.5.1.75"/>
    </reaction>
</comment>
<dbReference type="Gene3D" id="1.10.287.890">
    <property type="entry name" value="Crystal structure of tRNA isopentenylpyrophosphate transferase (bh2366) domain"/>
    <property type="match status" value="1"/>
</dbReference>
<dbReference type="NCBIfam" id="TIGR00174">
    <property type="entry name" value="miaA"/>
    <property type="match status" value="1"/>
</dbReference>
<evidence type="ECO:0000256" key="13">
    <source>
        <dbReference type="RuleBase" id="RU003785"/>
    </source>
</evidence>